<protein>
    <submittedName>
        <fullName evidence="2">Uncharacterized protein</fullName>
    </submittedName>
</protein>
<gene>
    <name evidence="2" type="ORF">acsn021_24710</name>
</gene>
<sequence length="56" mass="6513">MFLLCDINVGIFNLSDFVTLPYLIFSKLYEFSVIGMWLFYLPSQVLVALSCEIKKE</sequence>
<evidence type="ECO:0000313" key="2">
    <source>
        <dbReference type="EMBL" id="BCJ94902.1"/>
    </source>
</evidence>
<proteinExistence type="predicted"/>
<name>A0A6S6R626_9FIRM</name>
<keyword evidence="1" id="KW-1133">Transmembrane helix</keyword>
<keyword evidence="1" id="KW-0812">Transmembrane</keyword>
<evidence type="ECO:0000256" key="1">
    <source>
        <dbReference type="SAM" id="Phobius"/>
    </source>
</evidence>
<dbReference type="AlphaFoldDB" id="A0A6S6R626"/>
<dbReference type="Proteomes" id="UP000515561">
    <property type="component" value="Chromosome"/>
</dbReference>
<evidence type="ECO:0000313" key="3">
    <source>
        <dbReference type="Proteomes" id="UP000515561"/>
    </source>
</evidence>
<keyword evidence="3" id="KW-1185">Reference proteome</keyword>
<feature type="transmembrane region" description="Helical" evidence="1">
    <location>
        <begin position="31"/>
        <end position="51"/>
    </location>
</feature>
<dbReference type="KEGG" id="acel:acsn021_24710"/>
<dbReference type="EMBL" id="AP023367">
    <property type="protein sequence ID" value="BCJ94902.1"/>
    <property type="molecule type" value="Genomic_DNA"/>
</dbReference>
<organism evidence="2 3">
    <name type="scientific">Anaerocolumna cellulosilytica</name>
    <dbReference type="NCBI Taxonomy" id="433286"/>
    <lineage>
        <taxon>Bacteria</taxon>
        <taxon>Bacillati</taxon>
        <taxon>Bacillota</taxon>
        <taxon>Clostridia</taxon>
        <taxon>Lachnospirales</taxon>
        <taxon>Lachnospiraceae</taxon>
        <taxon>Anaerocolumna</taxon>
    </lineage>
</organism>
<accession>A0A6S6R626</accession>
<keyword evidence="1" id="KW-0472">Membrane</keyword>
<reference evidence="2 3" key="1">
    <citation type="journal article" date="2016" name="Int. J. Syst. Evol. Microbiol.">
        <title>Descriptions of Anaerotaenia torta gen. nov., sp. nov. and Anaerocolumna cellulosilytica gen. nov., sp. nov. isolated from a methanogenic reactor of cattle waste.</title>
        <authorList>
            <person name="Uek A."/>
            <person name="Ohtaki Y."/>
            <person name="Kaku N."/>
            <person name="Ueki K."/>
        </authorList>
    </citation>
    <scope>NUCLEOTIDE SEQUENCE [LARGE SCALE GENOMIC DNA]</scope>
    <source>
        <strain evidence="2 3">SN021</strain>
    </source>
</reference>